<reference evidence="2" key="2">
    <citation type="submission" date="2013-05" db="EMBL/GenBank/DDBJ databases">
        <authorList>
            <person name="Carter J.-M."/>
            <person name="Baker S.C."/>
            <person name="Pink R."/>
            <person name="Carter D.R.F."/>
            <person name="Collins A."/>
            <person name="Tomlin J."/>
            <person name="Gibbs M."/>
            <person name="Breuker C.J."/>
        </authorList>
    </citation>
    <scope>NUCLEOTIDE SEQUENCE</scope>
    <source>
        <tissue evidence="2">Ovary</tissue>
    </source>
</reference>
<proteinExistence type="predicted"/>
<dbReference type="EMBL" id="GAIX01013601">
    <property type="protein sequence ID" value="JAA78959.1"/>
    <property type="molecule type" value="Transcribed_RNA"/>
</dbReference>
<protein>
    <submittedName>
        <fullName evidence="2">Monocarboxylate transporter</fullName>
    </submittedName>
</protein>
<evidence type="ECO:0000313" key="2">
    <source>
        <dbReference type="EMBL" id="JAA78959.1"/>
    </source>
</evidence>
<name>S4NPE8_9NEOP</name>
<accession>S4NPE8</accession>
<feature type="compositionally biased region" description="Low complexity" evidence="1">
    <location>
        <begin position="23"/>
        <end position="40"/>
    </location>
</feature>
<evidence type="ECO:0000256" key="1">
    <source>
        <dbReference type="SAM" id="MobiDB-lite"/>
    </source>
</evidence>
<organism evidence="2">
    <name type="scientific">Pararge aegeria</name>
    <name type="common">speckled wood butterfly</name>
    <dbReference type="NCBI Taxonomy" id="116150"/>
    <lineage>
        <taxon>Eukaryota</taxon>
        <taxon>Metazoa</taxon>
        <taxon>Ecdysozoa</taxon>
        <taxon>Arthropoda</taxon>
        <taxon>Hexapoda</taxon>
        <taxon>Insecta</taxon>
        <taxon>Pterygota</taxon>
        <taxon>Neoptera</taxon>
        <taxon>Endopterygota</taxon>
        <taxon>Lepidoptera</taxon>
        <taxon>Glossata</taxon>
        <taxon>Ditrysia</taxon>
        <taxon>Papilionoidea</taxon>
        <taxon>Nymphalidae</taxon>
        <taxon>Satyrinae</taxon>
        <taxon>Satyrini</taxon>
        <taxon>Parargina</taxon>
        <taxon>Pararge</taxon>
    </lineage>
</organism>
<reference evidence="2" key="1">
    <citation type="journal article" date="2013" name="BMC Genomics">
        <title>Unscrambling butterfly oogenesis.</title>
        <authorList>
            <person name="Carter J.M."/>
            <person name="Baker S.C."/>
            <person name="Pink R."/>
            <person name="Carter D.R."/>
            <person name="Collins A."/>
            <person name="Tomlin J."/>
            <person name="Gibbs M."/>
            <person name="Breuker C.J."/>
        </authorList>
    </citation>
    <scope>NUCLEOTIDE SEQUENCE</scope>
    <source>
        <tissue evidence="2">Ovary</tissue>
    </source>
</reference>
<feature type="non-terminal residue" evidence="2">
    <location>
        <position position="87"/>
    </location>
</feature>
<feature type="region of interest" description="Disordered" evidence="1">
    <location>
        <begin position="1"/>
        <end position="55"/>
    </location>
</feature>
<sequence length="87" mass="9698">MLPSRSFSDSGRLHEQSPPKTFMSPGTTSPGTMSPSSVPSAPESNETRQLNDKTALSLWMRRQGHGSTKKPPAFFKDLRIHRHSLTY</sequence>
<dbReference type="AlphaFoldDB" id="S4NPE8"/>